<sequence>MINYIAMLENGDKIDINETAIKEIFGVQGYQEFKQTEGNTIKLSVVKDQIFNSKEGEEEAILDSWNLTSGNEAQDLEYKQKARNFIIEKNKLIETDAASLVIKYNSDVQQLFEDYQNEPEGDAKNKLFQKYVNSVVQTQKDMNIDPSLIKVVPEKFAKDLVRNYESQEPLQKIGYLIGLEEQYGDEYGRILNQMSANGLPVTAKLVSYIGDENFATKVMSIDTKEEKAILNNYLKTNDIDKAPIELAVAEQMKELRDVVMLGNKMNTTRANKELNDMQEILTYVAINSMSSNSKLDFDDAVKEATAEVLNNFVFAGESSMFGDGNTYFIPRKYNNDTLSDGQINLIQVKAASIKENHLEDFDMFLSIYK</sequence>
<accession>D6PKH1</accession>
<organism evidence="1">
    <name type="scientific">uncultured organism MedDCM-OCT-S06-C2377</name>
    <dbReference type="NCBI Taxonomy" id="743624"/>
    <lineage>
        <taxon>unclassified sequences</taxon>
        <taxon>environmental samples</taxon>
    </lineage>
</organism>
<name>D6PKH1_9ZZZZ</name>
<proteinExistence type="predicted"/>
<evidence type="ECO:0000313" key="1">
    <source>
        <dbReference type="EMBL" id="ADD96222.1"/>
    </source>
</evidence>
<dbReference type="EMBL" id="GU943125">
    <property type="protein sequence ID" value="ADD96222.1"/>
    <property type="molecule type" value="Genomic_DNA"/>
</dbReference>
<protein>
    <submittedName>
        <fullName evidence="1">Uncharacterized protein</fullName>
    </submittedName>
</protein>
<dbReference type="AlphaFoldDB" id="D6PKH1"/>
<reference evidence="1" key="1">
    <citation type="journal article" date="2010" name="ISME J.">
        <title>Metagenome of the Mediterranean deep chlorophyll maximum studied by direct and fosmid library 454 pyrosequencing.</title>
        <authorList>
            <person name="Ghai R."/>
            <person name="Martin-Cuadrado A.B."/>
            <person name="Molto A.G."/>
            <person name="Heredia I.G."/>
            <person name="Cabrera R."/>
            <person name="Martin J."/>
            <person name="Verdu M."/>
            <person name="Deschamps P."/>
            <person name="Moreira D."/>
            <person name="Lopez-Garcia P."/>
            <person name="Mira A."/>
            <person name="Rodriguez-Valera F."/>
        </authorList>
    </citation>
    <scope>NUCLEOTIDE SEQUENCE</scope>
</reference>